<evidence type="ECO:0000313" key="2">
    <source>
        <dbReference type="EMBL" id="MZH55846.1"/>
    </source>
</evidence>
<dbReference type="InterPro" id="IPR036412">
    <property type="entry name" value="HAD-like_sf"/>
</dbReference>
<dbReference type="NCBIfam" id="TIGR01484">
    <property type="entry name" value="HAD-SF-IIB"/>
    <property type="match status" value="1"/>
</dbReference>
<dbReference type="GO" id="GO:0016791">
    <property type="term" value="F:phosphatase activity"/>
    <property type="evidence" value="ECO:0007669"/>
    <property type="project" value="TreeGrafter"/>
</dbReference>
<dbReference type="EMBL" id="JQIF01000015">
    <property type="protein sequence ID" value="KGJ54506.1"/>
    <property type="molecule type" value="Genomic_DNA"/>
</dbReference>
<organism evidence="1 3">
    <name type="scientific">Clostridium innocuum</name>
    <dbReference type="NCBI Taxonomy" id="1522"/>
    <lineage>
        <taxon>Bacteria</taxon>
        <taxon>Bacillati</taxon>
        <taxon>Bacillota</taxon>
        <taxon>Clostridia</taxon>
        <taxon>Eubacteriales</taxon>
        <taxon>Clostridiaceae</taxon>
        <taxon>Clostridium</taxon>
    </lineage>
</organism>
<reference evidence="2" key="2">
    <citation type="journal article" date="2019" name="Nat. Med.">
        <title>A library of human gut bacterial isolates paired with longitudinal multiomics data enables mechanistic microbiome research.</title>
        <authorList>
            <person name="Poyet M."/>
            <person name="Groussin M."/>
            <person name="Gibbons S.M."/>
            <person name="Avila-Pacheco J."/>
            <person name="Jiang X."/>
            <person name="Kearney S.M."/>
            <person name="Perrotta A.R."/>
            <person name="Berdy B."/>
            <person name="Zhao S."/>
            <person name="Lieberman T.D."/>
            <person name="Swanson P.K."/>
            <person name="Smith M."/>
            <person name="Roesemann S."/>
            <person name="Alexander J.E."/>
            <person name="Rich S.A."/>
            <person name="Livny J."/>
            <person name="Vlamakis H."/>
            <person name="Clish C."/>
            <person name="Bullock K."/>
            <person name="Deik A."/>
            <person name="Scott J."/>
            <person name="Pierce K.A."/>
            <person name="Xavier R.J."/>
            <person name="Alm E.J."/>
        </authorList>
    </citation>
    <scope>NUCLEOTIDE SEQUENCE</scope>
    <source>
        <strain evidence="2">BIOML-A12</strain>
    </source>
</reference>
<proteinExistence type="predicted"/>
<dbReference type="InterPro" id="IPR000150">
    <property type="entry name" value="Cof"/>
</dbReference>
<protein>
    <submittedName>
        <fullName evidence="2">Cof-type HAD-IIB family hydrolase</fullName>
    </submittedName>
    <submittedName>
        <fullName evidence="1">Haloacid dehalogenase</fullName>
    </submittedName>
</protein>
<dbReference type="InterPro" id="IPR023214">
    <property type="entry name" value="HAD_sf"/>
</dbReference>
<evidence type="ECO:0000313" key="3">
    <source>
        <dbReference type="Proteomes" id="UP000030008"/>
    </source>
</evidence>
<dbReference type="RefSeq" id="WP_022300154.1">
    <property type="nucleotide sequence ID" value="NZ_CP094942.1"/>
</dbReference>
<dbReference type="EMBL" id="WWTN01000012">
    <property type="protein sequence ID" value="MZH55846.1"/>
    <property type="molecule type" value="Genomic_DNA"/>
</dbReference>
<dbReference type="InterPro" id="IPR006379">
    <property type="entry name" value="HAD-SF_hydro_IIB"/>
</dbReference>
<dbReference type="PANTHER" id="PTHR10000:SF25">
    <property type="entry name" value="PHOSPHATASE YKRA-RELATED"/>
    <property type="match status" value="1"/>
</dbReference>
<sequence length="276" mass="30950">MKACIFLDIDGTLLDHEIGIQESSRIAIAQAQANGHRVCLATGRPKPEVDDEIQAIPFDGCIYSCGAMVESHGKVLFYKPFSQELVLHMMHLLQAHAIGFNLEGSRTSFLDPIGYDFFHSLFQRCMEDNSELARQYMAAVRMHPLQEVKETDTLQIMKIATFINEDSLLQEFDRQLPAQLKHIHHGFHEGCTNGEIYHHTITKATGIDCLLSHFDIPLEASIAIGDSLNDAEMIRHCNLGVAMGNACEELKLISDMITTTSKEDGIYNCMKKLKLI</sequence>
<dbReference type="SUPFAM" id="SSF56784">
    <property type="entry name" value="HAD-like"/>
    <property type="match status" value="1"/>
</dbReference>
<dbReference type="PANTHER" id="PTHR10000">
    <property type="entry name" value="PHOSPHOSERINE PHOSPHATASE"/>
    <property type="match status" value="1"/>
</dbReference>
<keyword evidence="2" id="KW-0378">Hydrolase</keyword>
<dbReference type="Gene3D" id="3.30.1240.10">
    <property type="match status" value="1"/>
</dbReference>
<dbReference type="NCBIfam" id="TIGR00099">
    <property type="entry name" value="Cof-subfamily"/>
    <property type="match status" value="1"/>
</dbReference>
<dbReference type="Pfam" id="PF08282">
    <property type="entry name" value="Hydrolase_3"/>
    <property type="match status" value="1"/>
</dbReference>
<dbReference type="SFLD" id="SFLDG01140">
    <property type="entry name" value="C2.B:_Phosphomannomutase_and_P"/>
    <property type="match status" value="1"/>
</dbReference>
<comment type="caution">
    <text evidence="1">The sequence shown here is derived from an EMBL/GenBank/DDBJ whole genome shotgun (WGS) entry which is preliminary data.</text>
</comment>
<dbReference type="Proteomes" id="UP000030008">
    <property type="component" value="Unassembled WGS sequence"/>
</dbReference>
<dbReference type="Gene3D" id="3.40.50.1000">
    <property type="entry name" value="HAD superfamily/HAD-like"/>
    <property type="match status" value="1"/>
</dbReference>
<dbReference type="Proteomes" id="UP000604383">
    <property type="component" value="Unassembled WGS sequence"/>
</dbReference>
<dbReference type="GO" id="GO:0000287">
    <property type="term" value="F:magnesium ion binding"/>
    <property type="evidence" value="ECO:0007669"/>
    <property type="project" value="TreeGrafter"/>
</dbReference>
<dbReference type="GO" id="GO:0005829">
    <property type="term" value="C:cytosol"/>
    <property type="evidence" value="ECO:0007669"/>
    <property type="project" value="TreeGrafter"/>
</dbReference>
<gene>
    <name evidence="1" type="ORF">CIAN88_03400</name>
    <name evidence="2" type="ORF">GT664_08755</name>
</gene>
<accession>A0A099IAA9</accession>
<reference evidence="1 3" key="1">
    <citation type="submission" date="2014-08" db="EMBL/GenBank/DDBJ databases">
        <title>Clostridium innocuum, an unnegligible vancomycin-resistant pathogen causing extra-intestinal infections.</title>
        <authorList>
            <person name="Feng Y."/>
            <person name="Chiu C.-H."/>
        </authorList>
    </citation>
    <scope>NUCLEOTIDE SEQUENCE [LARGE SCALE GENOMIC DNA]</scope>
    <source>
        <strain evidence="1 3">AN88</strain>
    </source>
</reference>
<dbReference type="SFLD" id="SFLDS00003">
    <property type="entry name" value="Haloacid_Dehalogenase"/>
    <property type="match status" value="1"/>
</dbReference>
<evidence type="ECO:0000313" key="1">
    <source>
        <dbReference type="EMBL" id="KGJ54506.1"/>
    </source>
</evidence>
<dbReference type="AlphaFoldDB" id="A0A099IAA9"/>
<name>A0A099IAA9_CLOIN</name>